<comment type="caution">
    <text evidence="1">The sequence shown here is derived from an EMBL/GenBank/DDBJ whole genome shotgun (WGS) entry which is preliminary data.</text>
</comment>
<proteinExistence type="predicted"/>
<dbReference type="EMBL" id="JZSH01000031">
    <property type="protein sequence ID" value="KJF78657.1"/>
    <property type="molecule type" value="Genomic_DNA"/>
</dbReference>
<gene>
    <name evidence="1" type="ORF">UA45_04625</name>
</gene>
<dbReference type="PATRIC" id="fig|582.24.peg.1406"/>
<organism evidence="1 2">
    <name type="scientific">Morganella morganii</name>
    <name type="common">Proteus morganii</name>
    <dbReference type="NCBI Taxonomy" id="582"/>
    <lineage>
        <taxon>Bacteria</taxon>
        <taxon>Pseudomonadati</taxon>
        <taxon>Pseudomonadota</taxon>
        <taxon>Gammaproteobacteria</taxon>
        <taxon>Enterobacterales</taxon>
        <taxon>Morganellaceae</taxon>
        <taxon>Morganella</taxon>
    </lineage>
</organism>
<protein>
    <submittedName>
        <fullName evidence="1">Uncharacterized protein</fullName>
    </submittedName>
</protein>
<evidence type="ECO:0000313" key="2">
    <source>
        <dbReference type="Proteomes" id="UP000032582"/>
    </source>
</evidence>
<name>A0A0D8L9Z6_MORMO</name>
<sequence>MNCSLVKVKHKEIVIDYNESSIRVVSEIKDYDYFCEGAGAVDVLMSGVLKEEKTSFVSDDVKDK</sequence>
<reference evidence="1 2" key="1">
    <citation type="submission" date="2015-02" db="EMBL/GenBank/DDBJ databases">
        <title>Whole genome shotgun sequencing of cultured foodborne pathogen.</title>
        <authorList>
            <person name="Timme R."/>
            <person name="Allard M.W."/>
            <person name="Strain E."/>
            <person name="Evans P.S."/>
            <person name="Brown E."/>
        </authorList>
    </citation>
    <scope>NUCLEOTIDE SEQUENCE [LARGE SCALE GENOMIC DNA]</scope>
    <source>
        <strain evidence="1 2">GCSL-TSO-24</strain>
    </source>
</reference>
<accession>A0A0D8L9Z6</accession>
<dbReference type="AlphaFoldDB" id="A0A0D8L9Z6"/>
<evidence type="ECO:0000313" key="1">
    <source>
        <dbReference type="EMBL" id="KJF78657.1"/>
    </source>
</evidence>
<dbReference type="Proteomes" id="UP000032582">
    <property type="component" value="Unassembled WGS sequence"/>
</dbReference>